<evidence type="ECO:0000313" key="1">
    <source>
        <dbReference type="EMBL" id="MBK6088294.1"/>
    </source>
</evidence>
<proteinExistence type="predicted"/>
<comment type="caution">
    <text evidence="1">The sequence shown here is derived from an EMBL/GenBank/DDBJ whole genome shotgun (WGS) entry which is preliminary data.</text>
</comment>
<keyword evidence="2" id="KW-1185">Reference proteome</keyword>
<evidence type="ECO:0000313" key="2">
    <source>
        <dbReference type="Proteomes" id="UP000633365"/>
    </source>
</evidence>
<protein>
    <submittedName>
        <fullName evidence="1">Uncharacterized protein</fullName>
    </submittedName>
</protein>
<accession>A0A934WRC5</accession>
<dbReference type="Proteomes" id="UP000633365">
    <property type="component" value="Unassembled WGS sequence"/>
</dbReference>
<organism evidence="1 2">
    <name type="scientific">Ruminococcus difficilis</name>
    <dbReference type="NCBI Taxonomy" id="2763069"/>
    <lineage>
        <taxon>Bacteria</taxon>
        <taxon>Bacillati</taxon>
        <taxon>Bacillota</taxon>
        <taxon>Clostridia</taxon>
        <taxon>Eubacteriales</taxon>
        <taxon>Oscillospiraceae</taxon>
        <taxon>Ruminococcus</taxon>
    </lineage>
</organism>
<dbReference type="RefSeq" id="WP_201427193.1">
    <property type="nucleotide sequence ID" value="NZ_JAEQMG010000048.1"/>
</dbReference>
<reference evidence="1" key="1">
    <citation type="submission" date="2021-01" db="EMBL/GenBank/DDBJ databases">
        <title>Genome public.</title>
        <authorList>
            <person name="Liu C."/>
            <person name="Sun Q."/>
        </authorList>
    </citation>
    <scope>NUCLEOTIDE SEQUENCE</scope>
    <source>
        <strain evidence="1">M6</strain>
    </source>
</reference>
<name>A0A934WRC5_9FIRM</name>
<dbReference type="EMBL" id="JAEQMG010000048">
    <property type="protein sequence ID" value="MBK6088294.1"/>
    <property type="molecule type" value="Genomic_DNA"/>
</dbReference>
<gene>
    <name evidence="1" type="ORF">JKK62_06425</name>
</gene>
<dbReference type="AlphaFoldDB" id="A0A934WRC5"/>
<sequence>MKMNNNFTPWPDIDFSWPNDAISRISEAIRSLADAMSEVQTKISPLLETIEQYKQQFNNFGTDLANALRPLVAIEKMGNAQFVYWDYMTSGYVNTILDANNTNKILRELMYKDKFNTVNNTIDKTIASPELCKHMRLYSQSVKAFRQGDSDLAVTGFTSVFDGLLSDISKNTSSNLTPRIKTIKEKLEKDELLDQDEYATLTLALTFEKTLDTFSAYSNFSQKEPKGLNRHWIAHGRSTRKKTKLDCVKMINLIYGLLLIEQLDSNDTN</sequence>